<keyword evidence="6 9" id="KW-0224">Dipeptidase</keyword>
<dbReference type="InterPro" id="IPR000755">
    <property type="entry name" value="A_A_dipeptidase"/>
</dbReference>
<organism evidence="12 13">
    <name type="scientific">Pseudohalioglobus sediminis</name>
    <dbReference type="NCBI Taxonomy" id="2606449"/>
    <lineage>
        <taxon>Bacteria</taxon>
        <taxon>Pseudomonadati</taxon>
        <taxon>Pseudomonadota</taxon>
        <taxon>Gammaproteobacteria</taxon>
        <taxon>Cellvibrionales</taxon>
        <taxon>Halieaceae</taxon>
        <taxon>Pseudohalioglobus</taxon>
    </lineage>
</organism>
<dbReference type="GO" id="GO:0008270">
    <property type="term" value="F:zinc ion binding"/>
    <property type="evidence" value="ECO:0007669"/>
    <property type="project" value="UniProtKB-UniRule"/>
</dbReference>
<evidence type="ECO:0000256" key="11">
    <source>
        <dbReference type="SAM" id="SignalP"/>
    </source>
</evidence>
<evidence type="ECO:0000256" key="7">
    <source>
        <dbReference type="ARBA" id="ARBA00023049"/>
    </source>
</evidence>
<feature type="chain" id="PRO_5023095450" description="D-alanyl-D-alanine dipeptidase" evidence="11">
    <location>
        <begin position="19"/>
        <end position="223"/>
    </location>
</feature>
<dbReference type="Pfam" id="PF01427">
    <property type="entry name" value="Peptidase_M15"/>
    <property type="match status" value="1"/>
</dbReference>
<dbReference type="HAMAP" id="MF_01924">
    <property type="entry name" value="A_A_dipeptidase"/>
    <property type="match status" value="1"/>
</dbReference>
<keyword evidence="3 9" id="KW-0479">Metal-binding</keyword>
<dbReference type="InterPro" id="IPR009045">
    <property type="entry name" value="Zn_M74/Hedgehog-like"/>
</dbReference>
<feature type="site" description="Transition state stabilizer" evidence="9">
    <location>
        <position position="93"/>
    </location>
</feature>
<dbReference type="Proteomes" id="UP000323708">
    <property type="component" value="Unassembled WGS sequence"/>
</dbReference>
<dbReference type="PANTHER" id="PTHR43126">
    <property type="entry name" value="D-ALANYL-D-ALANINE DIPEPTIDASE"/>
    <property type="match status" value="1"/>
</dbReference>
<evidence type="ECO:0000256" key="9">
    <source>
        <dbReference type="HAMAP-Rule" id="MF_01924"/>
    </source>
</evidence>
<feature type="signal peptide" evidence="11">
    <location>
        <begin position="1"/>
        <end position="18"/>
    </location>
</feature>
<dbReference type="Gene3D" id="3.30.1380.10">
    <property type="match status" value="1"/>
</dbReference>
<dbReference type="EMBL" id="VTUX01000001">
    <property type="protein sequence ID" value="KAA1194327.1"/>
    <property type="molecule type" value="Genomic_DNA"/>
</dbReference>
<feature type="active site" description="Proton donor/acceptor" evidence="9">
    <location>
        <position position="202"/>
    </location>
</feature>
<feature type="binding site" evidence="9">
    <location>
        <position position="145"/>
    </location>
    <ligand>
        <name>Zn(2+)</name>
        <dbReference type="ChEBI" id="CHEBI:29105"/>
        <note>catalytic</note>
    </ligand>
</feature>
<evidence type="ECO:0000256" key="10">
    <source>
        <dbReference type="PIRNR" id="PIRNR026671"/>
    </source>
</evidence>
<evidence type="ECO:0000256" key="6">
    <source>
        <dbReference type="ARBA" id="ARBA00022997"/>
    </source>
</evidence>
<comment type="caution">
    <text evidence="12">The sequence shown here is derived from an EMBL/GenBank/DDBJ whole genome shotgun (WGS) entry which is preliminary data.</text>
</comment>
<reference evidence="12 13" key="1">
    <citation type="submission" date="2019-09" db="EMBL/GenBank/DDBJ databases">
        <authorList>
            <person name="Chen X.-Y."/>
        </authorList>
    </citation>
    <scope>NUCLEOTIDE SEQUENCE [LARGE SCALE GENOMIC DNA]</scope>
    <source>
        <strain evidence="12 13">NY5</strain>
    </source>
</reference>
<keyword evidence="7 9" id="KW-0482">Metalloprotease</keyword>
<evidence type="ECO:0000313" key="12">
    <source>
        <dbReference type="EMBL" id="KAA1194327.1"/>
    </source>
</evidence>
<feature type="binding site" evidence="9">
    <location>
        <position position="138"/>
    </location>
    <ligand>
        <name>Zn(2+)</name>
        <dbReference type="ChEBI" id="CHEBI:29105"/>
        <note>catalytic</note>
    </ligand>
</feature>
<evidence type="ECO:0000256" key="3">
    <source>
        <dbReference type="ARBA" id="ARBA00022723"/>
    </source>
</evidence>
<evidence type="ECO:0000256" key="8">
    <source>
        <dbReference type="ARBA" id="ARBA00023316"/>
    </source>
</evidence>
<evidence type="ECO:0000256" key="1">
    <source>
        <dbReference type="ARBA" id="ARBA00001362"/>
    </source>
</evidence>
<dbReference type="GO" id="GO:0008237">
    <property type="term" value="F:metallopeptidase activity"/>
    <property type="evidence" value="ECO:0007669"/>
    <property type="project" value="UniProtKB-KW"/>
</dbReference>
<sequence length="223" mass="24925">MNAMTSRLPLLLLAVALATNGVEQSPLIDVGITLPGLDVRIRYASHDNFTGTRVDGYDAPRCLLTEPAAAALARVAQDASELGLRLVVFDCYRPQRAVDHFMRWTTLPDDAASRAEYYPNVAKSALVPEGYIAEKSGHSRGSTIDLTLARADGELVDMGTPWDYFDPLSWTESPAVSAAARLNRLLLRDLMERHGFQNYAQEWWHYTLRNEPMPDTYLDMPVR</sequence>
<dbReference type="SUPFAM" id="SSF55166">
    <property type="entry name" value="Hedgehog/DD-peptidase"/>
    <property type="match status" value="1"/>
</dbReference>
<dbReference type="GO" id="GO:0071555">
    <property type="term" value="P:cell wall organization"/>
    <property type="evidence" value="ECO:0007669"/>
    <property type="project" value="UniProtKB-KW"/>
</dbReference>
<dbReference type="GO" id="GO:0160237">
    <property type="term" value="F:D-Ala-D-Ala dipeptidase activity"/>
    <property type="evidence" value="ECO:0007669"/>
    <property type="project" value="UniProtKB-EC"/>
</dbReference>
<dbReference type="AlphaFoldDB" id="A0A5B0X784"/>
<dbReference type="CDD" id="cd14817">
    <property type="entry name" value="D-Ala-D-Ala_dipeptidase_VanX"/>
    <property type="match status" value="1"/>
</dbReference>
<evidence type="ECO:0000313" key="13">
    <source>
        <dbReference type="Proteomes" id="UP000323708"/>
    </source>
</evidence>
<feature type="binding site" evidence="9">
    <location>
        <position position="205"/>
    </location>
    <ligand>
        <name>Zn(2+)</name>
        <dbReference type="ChEBI" id="CHEBI:29105"/>
        <note>catalytic</note>
    </ligand>
</feature>
<comment type="function">
    <text evidence="9 10">Catalyzes hydrolysis of the D-alanyl-D-alanine dipeptide.</text>
</comment>
<proteinExistence type="inferred from homology"/>
<keyword evidence="2 9" id="KW-0645">Protease</keyword>
<dbReference type="PANTHER" id="PTHR43126:SF1">
    <property type="entry name" value="D-ALANYL-D-ALANINE DIPEPTIDASE"/>
    <property type="match status" value="1"/>
</dbReference>
<dbReference type="GO" id="GO:0006508">
    <property type="term" value="P:proteolysis"/>
    <property type="evidence" value="ECO:0007669"/>
    <property type="project" value="UniProtKB-KW"/>
</dbReference>
<protein>
    <recommendedName>
        <fullName evidence="9 10">D-alanyl-D-alanine dipeptidase</fullName>
        <shortName evidence="9 10">D-Ala-D-Ala dipeptidase</shortName>
        <ecNumber evidence="9 10">3.4.13.22</ecNumber>
    </recommendedName>
</protein>
<keyword evidence="11" id="KW-0732">Signal</keyword>
<keyword evidence="4 9" id="KW-0378">Hydrolase</keyword>
<keyword evidence="5 9" id="KW-0862">Zinc</keyword>
<comment type="similarity">
    <text evidence="9 10">Belongs to the peptidase M15D family.</text>
</comment>
<accession>A0A5B0X784</accession>
<gene>
    <name evidence="9" type="primary">ddpX</name>
    <name evidence="12" type="ORF">F0M18_02535</name>
</gene>
<evidence type="ECO:0000256" key="2">
    <source>
        <dbReference type="ARBA" id="ARBA00022670"/>
    </source>
</evidence>
<keyword evidence="13" id="KW-1185">Reference proteome</keyword>
<comment type="catalytic activity">
    <reaction evidence="1 9 10">
        <text>D-alanyl-D-alanine + H2O = 2 D-alanine</text>
        <dbReference type="Rhea" id="RHEA:20661"/>
        <dbReference type="ChEBI" id="CHEBI:15377"/>
        <dbReference type="ChEBI" id="CHEBI:57416"/>
        <dbReference type="ChEBI" id="CHEBI:57822"/>
        <dbReference type="EC" id="3.4.13.22"/>
    </reaction>
</comment>
<keyword evidence="8 10" id="KW-0961">Cell wall biogenesis/degradation</keyword>
<evidence type="ECO:0000256" key="5">
    <source>
        <dbReference type="ARBA" id="ARBA00022833"/>
    </source>
</evidence>
<dbReference type="PIRSF" id="PIRSF026671">
    <property type="entry name" value="AA_dipeptidase"/>
    <property type="match status" value="1"/>
</dbReference>
<evidence type="ECO:0000256" key="4">
    <source>
        <dbReference type="ARBA" id="ARBA00022801"/>
    </source>
</evidence>
<comment type="cofactor">
    <cofactor evidence="9">
        <name>Zn(2+)</name>
        <dbReference type="ChEBI" id="CHEBI:29105"/>
    </cofactor>
    <text evidence="9">Binds 1 zinc ion per subunit.</text>
</comment>
<dbReference type="EC" id="3.4.13.22" evidence="9 10"/>
<name>A0A5B0X784_9GAMM</name>